<name>A0A0E9U445_ANGAN</name>
<proteinExistence type="predicted"/>
<reference evidence="1" key="2">
    <citation type="journal article" date="2015" name="Fish Shellfish Immunol.">
        <title>Early steps in the European eel (Anguilla anguilla)-Vibrio vulnificus interaction in the gills: Role of the RtxA13 toxin.</title>
        <authorList>
            <person name="Callol A."/>
            <person name="Pajuelo D."/>
            <person name="Ebbesson L."/>
            <person name="Teles M."/>
            <person name="MacKenzie S."/>
            <person name="Amaro C."/>
        </authorList>
    </citation>
    <scope>NUCLEOTIDE SEQUENCE</scope>
</reference>
<sequence length="33" mass="3644">MSLEISCALNRVLVSKFTNTFCAIGLNNNPNRC</sequence>
<protein>
    <submittedName>
        <fullName evidence="1">Uncharacterized protein</fullName>
    </submittedName>
</protein>
<dbReference type="EMBL" id="GBXM01048647">
    <property type="protein sequence ID" value="JAH59930.1"/>
    <property type="molecule type" value="Transcribed_RNA"/>
</dbReference>
<accession>A0A0E9U445</accession>
<reference evidence="1" key="1">
    <citation type="submission" date="2014-11" db="EMBL/GenBank/DDBJ databases">
        <authorList>
            <person name="Amaro Gonzalez C."/>
        </authorList>
    </citation>
    <scope>NUCLEOTIDE SEQUENCE</scope>
</reference>
<organism evidence="1">
    <name type="scientific">Anguilla anguilla</name>
    <name type="common">European freshwater eel</name>
    <name type="synonym">Muraena anguilla</name>
    <dbReference type="NCBI Taxonomy" id="7936"/>
    <lineage>
        <taxon>Eukaryota</taxon>
        <taxon>Metazoa</taxon>
        <taxon>Chordata</taxon>
        <taxon>Craniata</taxon>
        <taxon>Vertebrata</taxon>
        <taxon>Euteleostomi</taxon>
        <taxon>Actinopterygii</taxon>
        <taxon>Neopterygii</taxon>
        <taxon>Teleostei</taxon>
        <taxon>Anguilliformes</taxon>
        <taxon>Anguillidae</taxon>
        <taxon>Anguilla</taxon>
    </lineage>
</organism>
<dbReference type="AlphaFoldDB" id="A0A0E9U445"/>
<evidence type="ECO:0000313" key="1">
    <source>
        <dbReference type="EMBL" id="JAH59930.1"/>
    </source>
</evidence>